<dbReference type="PRINTS" id="PR01506">
    <property type="entry name" value="TATBPROTEIN"/>
</dbReference>
<feature type="transmembrane region" description="Helical" evidence="9">
    <location>
        <begin position="6"/>
        <end position="25"/>
    </location>
</feature>
<dbReference type="EMBL" id="CADCVE010000094">
    <property type="protein sequence ID" value="CAA9463622.1"/>
    <property type="molecule type" value="Genomic_DNA"/>
</dbReference>
<dbReference type="PANTHER" id="PTHR42982:SF1">
    <property type="entry name" value="SEC-INDEPENDENT PROTEIN TRANSLOCASE PROTEIN TATA"/>
    <property type="match status" value="1"/>
</dbReference>
<evidence type="ECO:0008006" key="11">
    <source>
        <dbReference type="Google" id="ProtNLM"/>
    </source>
</evidence>
<reference evidence="10" key="1">
    <citation type="submission" date="2020-02" db="EMBL/GenBank/DDBJ databases">
        <authorList>
            <person name="Meier V. D."/>
        </authorList>
    </citation>
    <scope>NUCLEOTIDE SEQUENCE</scope>
    <source>
        <strain evidence="10">AVDCRST_MAG28</strain>
    </source>
</reference>
<dbReference type="InterPro" id="IPR003369">
    <property type="entry name" value="TatA/B/E"/>
</dbReference>
<dbReference type="AlphaFoldDB" id="A0A6J4RC96"/>
<feature type="region of interest" description="Disordered" evidence="8">
    <location>
        <begin position="47"/>
        <end position="66"/>
    </location>
</feature>
<evidence type="ECO:0000256" key="7">
    <source>
        <dbReference type="ARBA" id="ARBA00023136"/>
    </source>
</evidence>
<dbReference type="Pfam" id="PF02416">
    <property type="entry name" value="TatA_B_E"/>
    <property type="match status" value="1"/>
</dbReference>
<evidence type="ECO:0000256" key="1">
    <source>
        <dbReference type="ARBA" id="ARBA00004167"/>
    </source>
</evidence>
<sequence>MFGIGGQEIIIIGVLFLIIFGPSKLPQMARDLGRFVSDARRSMDEFKGELLSSEDEEKDQRPKRKR</sequence>
<evidence type="ECO:0000256" key="2">
    <source>
        <dbReference type="ARBA" id="ARBA00022448"/>
    </source>
</evidence>
<evidence type="ECO:0000313" key="10">
    <source>
        <dbReference type="EMBL" id="CAA9463622.1"/>
    </source>
</evidence>
<accession>A0A6J4RC96</accession>
<dbReference type="PANTHER" id="PTHR42982">
    <property type="entry name" value="SEC-INDEPENDENT PROTEIN TRANSLOCASE PROTEIN TATA"/>
    <property type="match status" value="1"/>
</dbReference>
<comment type="subcellular location">
    <subcellularLocation>
        <location evidence="1">Membrane</location>
        <topology evidence="1">Single-pass membrane protein</topology>
    </subcellularLocation>
</comment>
<gene>
    <name evidence="10" type="ORF">AVDCRST_MAG28-3777</name>
</gene>
<evidence type="ECO:0000256" key="5">
    <source>
        <dbReference type="ARBA" id="ARBA00022989"/>
    </source>
</evidence>
<name>A0A6J4RC96_9ACTN</name>
<proteinExistence type="predicted"/>
<keyword evidence="6" id="KW-0811">Translocation</keyword>
<evidence type="ECO:0000256" key="6">
    <source>
        <dbReference type="ARBA" id="ARBA00023010"/>
    </source>
</evidence>
<keyword evidence="4" id="KW-0653">Protein transport</keyword>
<dbReference type="GO" id="GO:0016020">
    <property type="term" value="C:membrane"/>
    <property type="evidence" value="ECO:0007669"/>
    <property type="project" value="UniProtKB-ARBA"/>
</dbReference>
<evidence type="ECO:0000256" key="9">
    <source>
        <dbReference type="SAM" id="Phobius"/>
    </source>
</evidence>
<dbReference type="Gene3D" id="1.20.5.3310">
    <property type="match status" value="1"/>
</dbReference>
<organism evidence="10">
    <name type="scientific">uncultured Rubrobacteraceae bacterium</name>
    <dbReference type="NCBI Taxonomy" id="349277"/>
    <lineage>
        <taxon>Bacteria</taxon>
        <taxon>Bacillati</taxon>
        <taxon>Actinomycetota</taxon>
        <taxon>Rubrobacteria</taxon>
        <taxon>Rubrobacterales</taxon>
        <taxon>Rubrobacteraceae</taxon>
        <taxon>environmental samples</taxon>
    </lineage>
</organism>
<keyword evidence="3 9" id="KW-0812">Transmembrane</keyword>
<keyword evidence="2" id="KW-0813">Transport</keyword>
<protein>
    <recommendedName>
        <fullName evidence="11">Sec-independent protein translocase protein TatA</fullName>
    </recommendedName>
</protein>
<evidence type="ECO:0000256" key="3">
    <source>
        <dbReference type="ARBA" id="ARBA00022692"/>
    </source>
</evidence>
<evidence type="ECO:0000256" key="8">
    <source>
        <dbReference type="SAM" id="MobiDB-lite"/>
    </source>
</evidence>
<keyword evidence="5 9" id="KW-1133">Transmembrane helix</keyword>
<dbReference type="GO" id="GO:0015031">
    <property type="term" value="P:protein transport"/>
    <property type="evidence" value="ECO:0007669"/>
    <property type="project" value="UniProtKB-KW"/>
</dbReference>
<evidence type="ECO:0000256" key="4">
    <source>
        <dbReference type="ARBA" id="ARBA00022927"/>
    </source>
</evidence>
<keyword evidence="7 9" id="KW-0472">Membrane</keyword>